<dbReference type="SUPFAM" id="SSF46894">
    <property type="entry name" value="C-terminal effector domain of the bipartite response regulators"/>
    <property type="match status" value="1"/>
</dbReference>
<evidence type="ECO:0000313" key="3">
    <source>
        <dbReference type="Proteomes" id="UP000602198"/>
    </source>
</evidence>
<dbReference type="InterPro" id="IPR036388">
    <property type="entry name" value="WH-like_DNA-bd_sf"/>
</dbReference>
<dbReference type="InterPro" id="IPR000792">
    <property type="entry name" value="Tscrpt_reg_LuxR_C"/>
</dbReference>
<protein>
    <submittedName>
        <fullName evidence="2">Response regulator transcription factor</fullName>
    </submittedName>
</protein>
<proteinExistence type="predicted"/>
<reference evidence="2 3" key="1">
    <citation type="submission" date="2021-01" db="EMBL/GenBank/DDBJ databases">
        <title>WGS of actinomycetes isolated from Thailand.</title>
        <authorList>
            <person name="Thawai C."/>
        </authorList>
    </citation>
    <scope>NUCLEOTIDE SEQUENCE [LARGE SCALE GENOMIC DNA]</scope>
    <source>
        <strain evidence="2 3">LPG 2</strain>
    </source>
</reference>
<gene>
    <name evidence="2" type="ORF">JK358_24120</name>
</gene>
<dbReference type="SMART" id="SM00421">
    <property type="entry name" value="HTH_LUXR"/>
    <property type="match status" value="1"/>
</dbReference>
<sequence length="247" mass="27672">MARTESDLAELLTHSRNLLDIALSDMIGSQRTADAVTPLWPDERWGTDLEHMLANARHEAILAISGPVRHEPEYGAGKVLLHELHDAGTKVRLLLSPDYVRSREQRATPTRFAVNSQIRVTDTDFCNTVIIDRRVAALWAHTADRQPRGVLVTEPTLLGVIHQFATKTWSTARRLRDHLDADDAALGENALAVIRYLNEGLIDEVAARRLAVSVRTYRRYVADIMDRLGVTTRFQLGARARELGLLS</sequence>
<dbReference type="InterPro" id="IPR016032">
    <property type="entry name" value="Sig_transdc_resp-reg_C-effctor"/>
</dbReference>
<accession>A0ABS1MB48</accession>
<name>A0ABS1MB48_9NOCA</name>
<comment type="caution">
    <text evidence="2">The sequence shown here is derived from an EMBL/GenBank/DDBJ whole genome shotgun (WGS) entry which is preliminary data.</text>
</comment>
<feature type="domain" description="HTH luxR-type" evidence="1">
    <location>
        <begin position="183"/>
        <end position="240"/>
    </location>
</feature>
<dbReference type="RefSeq" id="WP_201950842.1">
    <property type="nucleotide sequence ID" value="NZ_JAERRJ010000009.1"/>
</dbReference>
<evidence type="ECO:0000313" key="2">
    <source>
        <dbReference type="EMBL" id="MBL1077496.1"/>
    </source>
</evidence>
<dbReference type="Proteomes" id="UP000602198">
    <property type="component" value="Unassembled WGS sequence"/>
</dbReference>
<organism evidence="2 3">
    <name type="scientific">Nocardia acididurans</name>
    <dbReference type="NCBI Taxonomy" id="2802282"/>
    <lineage>
        <taxon>Bacteria</taxon>
        <taxon>Bacillati</taxon>
        <taxon>Actinomycetota</taxon>
        <taxon>Actinomycetes</taxon>
        <taxon>Mycobacteriales</taxon>
        <taxon>Nocardiaceae</taxon>
        <taxon>Nocardia</taxon>
    </lineage>
</organism>
<dbReference type="EMBL" id="JAERRJ010000009">
    <property type="protein sequence ID" value="MBL1077496.1"/>
    <property type="molecule type" value="Genomic_DNA"/>
</dbReference>
<evidence type="ECO:0000259" key="1">
    <source>
        <dbReference type="SMART" id="SM00421"/>
    </source>
</evidence>
<keyword evidence="3" id="KW-1185">Reference proteome</keyword>
<dbReference type="Gene3D" id="1.10.10.10">
    <property type="entry name" value="Winged helix-like DNA-binding domain superfamily/Winged helix DNA-binding domain"/>
    <property type="match status" value="1"/>
</dbReference>